<gene>
    <name evidence="2" type="ORF">HJG52_08160</name>
</gene>
<dbReference type="AlphaFoldDB" id="A0A849HFQ6"/>
<evidence type="ECO:0000313" key="2">
    <source>
        <dbReference type="EMBL" id="NNM45979.1"/>
    </source>
</evidence>
<name>A0A849HFQ6_9MICO</name>
<reference evidence="2 3" key="1">
    <citation type="submission" date="2020-04" db="EMBL/GenBank/DDBJ databases">
        <title>Knoellia sp. isolate from air conditioner.</title>
        <authorList>
            <person name="Chea S."/>
            <person name="Kim D.-U."/>
        </authorList>
    </citation>
    <scope>NUCLEOTIDE SEQUENCE [LARGE SCALE GENOMIC DNA]</scope>
    <source>
        <strain evidence="2 3">DB2414S</strain>
    </source>
</reference>
<feature type="region of interest" description="Disordered" evidence="1">
    <location>
        <begin position="1"/>
        <end position="67"/>
    </location>
</feature>
<dbReference type="RefSeq" id="WP_171242932.1">
    <property type="nucleotide sequence ID" value="NZ_JABEPQ010000001.1"/>
</dbReference>
<feature type="compositionally biased region" description="Acidic residues" evidence="1">
    <location>
        <begin position="21"/>
        <end position="35"/>
    </location>
</feature>
<accession>A0A849HFQ6</accession>
<dbReference type="EMBL" id="JABEPQ010000001">
    <property type="protein sequence ID" value="NNM45979.1"/>
    <property type="molecule type" value="Genomic_DNA"/>
</dbReference>
<evidence type="ECO:0000313" key="3">
    <source>
        <dbReference type="Proteomes" id="UP000588586"/>
    </source>
</evidence>
<organism evidence="2 3">
    <name type="scientific">Knoellia koreensis</name>
    <dbReference type="NCBI Taxonomy" id="2730921"/>
    <lineage>
        <taxon>Bacteria</taxon>
        <taxon>Bacillati</taxon>
        <taxon>Actinomycetota</taxon>
        <taxon>Actinomycetes</taxon>
        <taxon>Micrococcales</taxon>
        <taxon>Intrasporangiaceae</taxon>
        <taxon>Knoellia</taxon>
    </lineage>
</organism>
<dbReference type="Proteomes" id="UP000588586">
    <property type="component" value="Unassembled WGS sequence"/>
</dbReference>
<protein>
    <submittedName>
        <fullName evidence="2">Uncharacterized protein</fullName>
    </submittedName>
</protein>
<comment type="caution">
    <text evidence="2">The sequence shown here is derived from an EMBL/GenBank/DDBJ whole genome shotgun (WGS) entry which is preliminary data.</text>
</comment>
<proteinExistence type="predicted"/>
<keyword evidence="3" id="KW-1185">Reference proteome</keyword>
<sequence length="67" mass="7253">MSENPRGSEAFQEAEKKAEAADVDNTDTEVIEEPQETGTARLVDLDNEQDQATEATDADGNQLEIGD</sequence>
<evidence type="ECO:0000256" key="1">
    <source>
        <dbReference type="SAM" id="MobiDB-lite"/>
    </source>
</evidence>